<reference evidence="9 10" key="1">
    <citation type="submission" date="2018-07" db="EMBL/GenBank/DDBJ databases">
        <title>Genomic Encyclopedia of Type Strains, Phase IV (KMG-IV): sequencing the most valuable type-strain genomes for metagenomic binning, comparative biology and taxonomic classification.</title>
        <authorList>
            <person name="Goeker M."/>
        </authorList>
    </citation>
    <scope>NUCLEOTIDE SEQUENCE [LARGE SCALE GENOMIC DNA]</scope>
    <source>
        <strain evidence="9 10">DSM 4134</strain>
    </source>
</reference>
<evidence type="ECO:0000259" key="8">
    <source>
        <dbReference type="Pfam" id="PF00275"/>
    </source>
</evidence>
<dbReference type="PROSITE" id="PS00885">
    <property type="entry name" value="EPSP_SYNTHASE_2"/>
    <property type="match status" value="1"/>
</dbReference>
<dbReference type="Pfam" id="PF00275">
    <property type="entry name" value="EPSP_synthase"/>
    <property type="match status" value="2"/>
</dbReference>
<evidence type="ECO:0000256" key="3">
    <source>
        <dbReference type="ARBA" id="ARBA00022605"/>
    </source>
</evidence>
<dbReference type="InterPro" id="IPR001986">
    <property type="entry name" value="Enolpyruvate_Tfrase_dom"/>
</dbReference>
<feature type="binding site" evidence="7">
    <location>
        <position position="323"/>
    </location>
    <ligand>
        <name>3-phosphoshikimate</name>
        <dbReference type="ChEBI" id="CHEBI:145989"/>
    </ligand>
</feature>
<feature type="binding site" evidence="7">
    <location>
        <position position="394"/>
    </location>
    <ligand>
        <name>phosphoenolpyruvate</name>
        <dbReference type="ChEBI" id="CHEBI:58702"/>
    </ligand>
</feature>
<keyword evidence="10" id="KW-1185">Reference proteome</keyword>
<feature type="binding site" evidence="7">
    <location>
        <position position="105"/>
    </location>
    <ligand>
        <name>phosphoenolpyruvate</name>
        <dbReference type="ChEBI" id="CHEBI:58702"/>
    </ligand>
</feature>
<keyword evidence="7" id="KW-0963">Cytoplasm</keyword>
<dbReference type="AlphaFoldDB" id="A0A3D9KYH8"/>
<dbReference type="InterPro" id="IPR006264">
    <property type="entry name" value="EPSP_synthase"/>
</dbReference>
<dbReference type="HAMAP" id="MF_00210">
    <property type="entry name" value="EPSP_synth"/>
    <property type="match status" value="1"/>
</dbReference>
<dbReference type="InterPro" id="IPR023193">
    <property type="entry name" value="EPSP_synthase_CS"/>
</dbReference>
<sequence length="414" mass="45267">MVKNNLGLKYLVKKFGESLQSEVQLTSSKSESNRALLINALSGNKLELSNLSAARDTQTMQRLMQEAGQTWDVLDAGTTMRFCTAFLAVKGSGQTITGTPRMCERPIGLLVDALRKLGAEIEYLGKEGYPPLKINGLQEQKAKRIEIPGNISSQFISALLMIGPSLPEGIQLQLTTEVFSRPYIEMTLGLMKRFGVTADWSGDTITVPHQEYTGGAYAIESDWSGASYWYSIAALGEDTNLLLGGLRGESLQGDQEIVKIMEKMGVQTTYSPSGAHLTSNGRLEKAIDINFKTCPDLAQTVLVTAALKGVTLHMTGLESLRIKETDRIAAMQAELKKLGATLTEDGNTWKMVPGEVPAKIETIDTYDDHRMAMAFAPVSMLQDITIDDPGVVAKSYPAFWEDWKSVGIQIEEVS</sequence>
<feature type="binding site" evidence="7">
    <location>
        <position position="30"/>
    </location>
    <ligand>
        <name>3-phosphoshikimate</name>
        <dbReference type="ChEBI" id="CHEBI:145989"/>
    </ligand>
</feature>
<dbReference type="GO" id="GO:0009073">
    <property type="term" value="P:aromatic amino acid family biosynthetic process"/>
    <property type="evidence" value="ECO:0007669"/>
    <property type="project" value="UniProtKB-KW"/>
</dbReference>
<gene>
    <name evidence="7" type="primary">aroA</name>
    <name evidence="9" type="ORF">C7460_1286</name>
</gene>
<dbReference type="EC" id="2.5.1.19" evidence="7"/>
<evidence type="ECO:0000313" key="10">
    <source>
        <dbReference type="Proteomes" id="UP000256779"/>
    </source>
</evidence>
<organism evidence="9 10">
    <name type="scientific">Marinoscillum furvescens DSM 4134</name>
    <dbReference type="NCBI Taxonomy" id="1122208"/>
    <lineage>
        <taxon>Bacteria</taxon>
        <taxon>Pseudomonadati</taxon>
        <taxon>Bacteroidota</taxon>
        <taxon>Cytophagia</taxon>
        <taxon>Cytophagales</taxon>
        <taxon>Reichenbachiellaceae</taxon>
        <taxon>Marinoscillum</taxon>
    </lineage>
</organism>
<dbReference type="GO" id="GO:0009423">
    <property type="term" value="P:chorismate biosynthetic process"/>
    <property type="evidence" value="ECO:0007669"/>
    <property type="project" value="UniProtKB-UniRule"/>
</dbReference>
<feature type="domain" description="Enolpyruvate transferase" evidence="8">
    <location>
        <begin position="73"/>
        <end position="403"/>
    </location>
</feature>
<comment type="subunit">
    <text evidence="7">Monomer.</text>
</comment>
<dbReference type="Gene3D" id="3.65.10.10">
    <property type="entry name" value="Enolpyruvate transferase domain"/>
    <property type="match status" value="3"/>
</dbReference>
<evidence type="ECO:0000313" key="9">
    <source>
        <dbReference type="EMBL" id="RED92789.1"/>
    </source>
</evidence>
<dbReference type="InterPro" id="IPR013792">
    <property type="entry name" value="RNA3'P_cycl/enolpyr_Trfase_a/b"/>
</dbReference>
<dbReference type="GO" id="GO:0008652">
    <property type="term" value="P:amino acid biosynthetic process"/>
    <property type="evidence" value="ECO:0007669"/>
    <property type="project" value="UniProtKB-KW"/>
</dbReference>
<dbReference type="EMBL" id="QREG01000028">
    <property type="protein sequence ID" value="RED92789.1"/>
    <property type="molecule type" value="Genomic_DNA"/>
</dbReference>
<feature type="binding site" evidence="7">
    <location>
        <position position="370"/>
    </location>
    <ligand>
        <name>phosphoenolpyruvate</name>
        <dbReference type="ChEBI" id="CHEBI:58702"/>
    </ligand>
</feature>
<dbReference type="GO" id="GO:0003866">
    <property type="term" value="F:3-phosphoshikimate 1-carboxyvinyltransferase activity"/>
    <property type="evidence" value="ECO:0007669"/>
    <property type="project" value="UniProtKB-UniRule"/>
</dbReference>
<dbReference type="InterPro" id="IPR036968">
    <property type="entry name" value="Enolpyruvate_Tfrase_sf"/>
</dbReference>
<comment type="subcellular location">
    <subcellularLocation>
        <location evidence="7">Cytoplasm</location>
    </subcellularLocation>
</comment>
<dbReference type="PANTHER" id="PTHR21090">
    <property type="entry name" value="AROM/DEHYDROQUINATE SYNTHASE"/>
    <property type="match status" value="1"/>
</dbReference>
<evidence type="ECO:0000256" key="1">
    <source>
        <dbReference type="ARBA" id="ARBA00004811"/>
    </source>
</evidence>
<evidence type="ECO:0000256" key="4">
    <source>
        <dbReference type="ARBA" id="ARBA00022679"/>
    </source>
</evidence>
<feature type="binding site" evidence="7">
    <location>
        <position position="152"/>
    </location>
    <ligand>
        <name>3-phosphoshikimate</name>
        <dbReference type="ChEBI" id="CHEBI:145989"/>
    </ligand>
</feature>
<dbReference type="GO" id="GO:0005737">
    <property type="term" value="C:cytoplasm"/>
    <property type="evidence" value="ECO:0007669"/>
    <property type="project" value="UniProtKB-SubCell"/>
</dbReference>
<comment type="similarity">
    <text evidence="2 7">Belongs to the EPSP synthase family.</text>
</comment>
<evidence type="ECO:0000256" key="5">
    <source>
        <dbReference type="ARBA" id="ARBA00023141"/>
    </source>
</evidence>
<dbReference type="PANTHER" id="PTHR21090:SF5">
    <property type="entry name" value="PENTAFUNCTIONAL AROM POLYPEPTIDE"/>
    <property type="match status" value="1"/>
</dbReference>
<dbReference type="SUPFAM" id="SSF55205">
    <property type="entry name" value="EPT/RTPC-like"/>
    <property type="match status" value="1"/>
</dbReference>
<feature type="binding site" evidence="7">
    <location>
        <position position="77"/>
    </location>
    <ligand>
        <name>phosphoenolpyruvate</name>
        <dbReference type="ChEBI" id="CHEBI:58702"/>
    </ligand>
</feature>
<evidence type="ECO:0000256" key="2">
    <source>
        <dbReference type="ARBA" id="ARBA00009948"/>
    </source>
</evidence>
<feature type="binding site" evidence="7">
    <location>
        <position position="34"/>
    </location>
    <ligand>
        <name>3-phosphoshikimate</name>
        <dbReference type="ChEBI" id="CHEBI:145989"/>
    </ligand>
</feature>
<comment type="caution">
    <text evidence="9">The sequence shown here is derived from an EMBL/GenBank/DDBJ whole genome shotgun (WGS) entry which is preliminary data.</text>
</comment>
<proteinExistence type="inferred from homology"/>
<dbReference type="CDD" id="cd01556">
    <property type="entry name" value="EPSP_synthase"/>
    <property type="match status" value="1"/>
</dbReference>
<feature type="binding site" evidence="7">
    <location>
        <position position="29"/>
    </location>
    <ligand>
        <name>phosphoenolpyruvate</name>
        <dbReference type="ChEBI" id="CHEBI:58702"/>
    </ligand>
</feature>
<feature type="binding site" evidence="7">
    <location>
        <position position="296"/>
    </location>
    <ligand>
        <name>3-phosphoshikimate</name>
        <dbReference type="ChEBI" id="CHEBI:145989"/>
    </ligand>
</feature>
<feature type="domain" description="Enolpyruvate transferase" evidence="8">
    <location>
        <begin position="16"/>
        <end position="68"/>
    </location>
</feature>
<comment type="caution">
    <text evidence="7">Lacks conserved residue(s) required for the propagation of feature annotation.</text>
</comment>
<keyword evidence="4 7" id="KW-0808">Transferase</keyword>
<dbReference type="Proteomes" id="UP000256779">
    <property type="component" value="Unassembled WGS sequence"/>
</dbReference>
<keyword evidence="3 7" id="KW-0028">Amino-acid biosynthesis</keyword>
<keyword evidence="5 7" id="KW-0057">Aromatic amino acid biosynthesis</keyword>
<accession>A0A3D9KYH8</accession>
<protein>
    <recommendedName>
        <fullName evidence="7">3-phosphoshikimate 1-carboxyvinyltransferase</fullName>
        <ecNumber evidence="7">2.5.1.19</ecNumber>
    </recommendedName>
    <alternativeName>
        <fullName evidence="7">5-enolpyruvylshikimate-3-phosphate synthase</fullName>
        <shortName evidence="7">EPSP synthase</shortName>
        <shortName evidence="7">EPSPS</shortName>
    </alternativeName>
</protein>
<feature type="binding site" evidence="7">
    <location>
        <position position="180"/>
    </location>
    <ligand>
        <name>3-phosphoshikimate</name>
        <dbReference type="ChEBI" id="CHEBI:145989"/>
    </ligand>
</feature>
<feature type="binding site" evidence="7">
    <location>
        <position position="327"/>
    </location>
    <ligand>
        <name>phosphoenolpyruvate</name>
        <dbReference type="ChEBI" id="CHEBI:58702"/>
    </ligand>
</feature>
<evidence type="ECO:0000256" key="6">
    <source>
        <dbReference type="ARBA" id="ARBA00044633"/>
    </source>
</evidence>
<comment type="function">
    <text evidence="7">Catalyzes the transfer of the enolpyruvyl moiety of phosphoenolpyruvate (PEP) to the 5-hydroxyl of shikimate-3-phosphate (S3P) to produce enolpyruvyl shikimate-3-phosphate and inorganic phosphate.</text>
</comment>
<name>A0A3D9KYH8_MARFU</name>
<dbReference type="NCBIfam" id="TIGR01356">
    <property type="entry name" value="aroA"/>
    <property type="match status" value="1"/>
</dbReference>
<feature type="active site" description="Proton acceptor" evidence="7">
    <location>
        <position position="296"/>
    </location>
</feature>
<comment type="pathway">
    <text evidence="1 7">Metabolic intermediate biosynthesis; chorismate biosynthesis; chorismate from D-erythrose 4-phosphate and phosphoenolpyruvate: step 6/7.</text>
</comment>
<evidence type="ECO:0000256" key="7">
    <source>
        <dbReference type="HAMAP-Rule" id="MF_00210"/>
    </source>
</evidence>
<feature type="binding site" evidence="7">
    <location>
        <position position="29"/>
    </location>
    <ligand>
        <name>3-phosphoshikimate</name>
        <dbReference type="ChEBI" id="CHEBI:145989"/>
    </ligand>
</feature>
<dbReference type="PIRSF" id="PIRSF000505">
    <property type="entry name" value="EPSPS"/>
    <property type="match status" value="1"/>
</dbReference>
<feature type="binding site" evidence="7">
    <location>
        <position position="153"/>
    </location>
    <ligand>
        <name>3-phosphoshikimate</name>
        <dbReference type="ChEBI" id="CHEBI:145989"/>
    </ligand>
</feature>
<dbReference type="UniPathway" id="UPA00053">
    <property type="reaction ID" value="UER00089"/>
</dbReference>
<comment type="catalytic activity">
    <reaction evidence="6">
        <text>3-phosphoshikimate + phosphoenolpyruvate = 5-O-(1-carboxyvinyl)-3-phosphoshikimate + phosphate</text>
        <dbReference type="Rhea" id="RHEA:21256"/>
        <dbReference type="ChEBI" id="CHEBI:43474"/>
        <dbReference type="ChEBI" id="CHEBI:57701"/>
        <dbReference type="ChEBI" id="CHEBI:58702"/>
        <dbReference type="ChEBI" id="CHEBI:145989"/>
        <dbReference type="EC" id="2.5.1.19"/>
    </reaction>
    <physiologicalReaction direction="left-to-right" evidence="6">
        <dbReference type="Rhea" id="RHEA:21257"/>
    </physiologicalReaction>
</comment>
<feature type="binding site" evidence="7">
    <location>
        <position position="154"/>
    </location>
    <ligand>
        <name>3-phosphoshikimate</name>
        <dbReference type="ChEBI" id="CHEBI:145989"/>
    </ligand>
</feature>
<feature type="binding site" evidence="7">
    <location>
        <position position="154"/>
    </location>
    <ligand>
        <name>phosphoenolpyruvate</name>
        <dbReference type="ChEBI" id="CHEBI:58702"/>
    </ligand>
</feature>